<name>A0A7C4JK49_9CREN</name>
<evidence type="ECO:0000256" key="1">
    <source>
        <dbReference type="SAM" id="Phobius"/>
    </source>
</evidence>
<feature type="transmembrane region" description="Helical" evidence="1">
    <location>
        <begin position="20"/>
        <end position="38"/>
    </location>
</feature>
<comment type="caution">
    <text evidence="3">The sequence shown here is derived from an EMBL/GenBank/DDBJ whole genome shotgun (WGS) entry which is preliminary data.</text>
</comment>
<protein>
    <submittedName>
        <fullName evidence="3">S26 family signal peptidase</fullName>
    </submittedName>
</protein>
<feature type="transmembrane region" description="Helical" evidence="1">
    <location>
        <begin position="164"/>
        <end position="185"/>
    </location>
</feature>
<reference evidence="3" key="1">
    <citation type="journal article" date="2020" name="mSystems">
        <title>Genome- and Community-Level Interaction Insights into Carbon Utilization and Element Cycling Functions of Hydrothermarchaeota in Hydrothermal Sediment.</title>
        <authorList>
            <person name="Zhou Z."/>
            <person name="Liu Y."/>
            <person name="Xu W."/>
            <person name="Pan J."/>
            <person name="Luo Z.H."/>
            <person name="Li M."/>
        </authorList>
    </citation>
    <scope>NUCLEOTIDE SEQUENCE [LARGE SCALE GENOMIC DNA]</scope>
    <source>
        <strain evidence="3">SpSt-637</strain>
        <strain evidence="2">SpSt-667</strain>
    </source>
</reference>
<dbReference type="CDD" id="cd06530">
    <property type="entry name" value="S26_SPase_I"/>
    <property type="match status" value="1"/>
</dbReference>
<feature type="transmembrane region" description="Helical" evidence="1">
    <location>
        <begin position="141"/>
        <end position="158"/>
    </location>
</feature>
<dbReference type="InterPro" id="IPR036286">
    <property type="entry name" value="LexA/Signal_pep-like_sf"/>
</dbReference>
<keyword evidence="1" id="KW-0472">Membrane</keyword>
<keyword evidence="1" id="KW-0812">Transmembrane</keyword>
<organism evidence="3">
    <name type="scientific">Ignisphaera aggregans</name>
    <dbReference type="NCBI Taxonomy" id="334771"/>
    <lineage>
        <taxon>Archaea</taxon>
        <taxon>Thermoproteota</taxon>
        <taxon>Thermoprotei</taxon>
        <taxon>Desulfurococcales</taxon>
        <taxon>Desulfurococcaceae</taxon>
        <taxon>Ignisphaera</taxon>
    </lineage>
</organism>
<dbReference type="InterPro" id="IPR019533">
    <property type="entry name" value="Peptidase_S26"/>
</dbReference>
<dbReference type="EMBL" id="DTBD01000063">
    <property type="protein sequence ID" value="HGQ64957.1"/>
    <property type="molecule type" value="Genomic_DNA"/>
</dbReference>
<dbReference type="EMBL" id="DTCK01000029">
    <property type="protein sequence ID" value="HGQ35908.1"/>
    <property type="molecule type" value="Genomic_DNA"/>
</dbReference>
<proteinExistence type="predicted"/>
<dbReference type="GO" id="GO:0004252">
    <property type="term" value="F:serine-type endopeptidase activity"/>
    <property type="evidence" value="ECO:0007669"/>
    <property type="project" value="InterPro"/>
</dbReference>
<dbReference type="SUPFAM" id="SSF51306">
    <property type="entry name" value="LexA/Signal peptidase"/>
    <property type="match status" value="1"/>
</dbReference>
<evidence type="ECO:0000313" key="2">
    <source>
        <dbReference type="EMBL" id="HGQ35908.1"/>
    </source>
</evidence>
<gene>
    <name evidence="3" type="ORF">ENU08_06915</name>
    <name evidence="2" type="ORF">ENU41_04445</name>
</gene>
<dbReference type="GO" id="GO:0006465">
    <property type="term" value="P:signal peptide processing"/>
    <property type="evidence" value="ECO:0007669"/>
    <property type="project" value="InterPro"/>
</dbReference>
<sequence length="372" mass="41425">MNLKRFFSRLTPLVSKALPFVFVVFSLVLSLLVVFTVLSRFGYMNLLGVSVVLTDSMVPSIRPRDMVFYFNAGFGVGDVVVYCVTPSHCVVHRVVDFIVLDTVNGYRTMVVTKGDSVDVVDSPVEIGRVRGRVVFSIPREIWIPIAVAFLVYTLYSLIKTPIVGYSYAVMFSVALVLVVAVYAAIPRPIELETVKPPVVNLAGVYFGPSTCSIRVRYTGELSLTNAKVEVNSVEVDYVVLYAKEVVIKPSPSLLRESFEYRKPLLITVRASLNNVGSLFGEYDLYLGGVDLDISVANSTLVIKNLNCFPITVNVSIRYLDNGDWVWSNKSYIIQGFSTLSLEPPRGALHPYAYVYWYNQGDKRWAGLPFGKS</sequence>
<accession>A0A7C4JK49</accession>
<dbReference type="AlphaFoldDB" id="A0A7C4JK49"/>
<keyword evidence="1" id="KW-1133">Transmembrane helix</keyword>
<evidence type="ECO:0000313" key="3">
    <source>
        <dbReference type="EMBL" id="HGQ64957.1"/>
    </source>
</evidence>